<accession>A0ABV5HPZ4</accession>
<protein>
    <recommendedName>
        <fullName evidence="3">DNA lyase</fullName>
    </recommendedName>
</protein>
<sequence length="221" mass="24843">MNAITPNLEATIEILKSARILANYAKEQGLEVDGHQYRPTYDHMGAILADSVLQAGLNYTTVVRPRVLAILNTYSEMKSTCELARLLQQDGPQKILNWTHSTKLSRFENLVSYMLNNDIHTASDLKNKLMKDDFCSDLQSLNGIGPKTVDYMKCLVGIDSIAVDRHIRSFAKSAGIENSDYTFLKDVFCSAADLLTISRRGFDSWVWRTLSVQTSPQQSLF</sequence>
<name>A0ABV5HPZ4_9VIBR</name>
<gene>
    <name evidence="1" type="ORF">ACFFUV_13745</name>
</gene>
<dbReference type="EMBL" id="JBHMEP010000003">
    <property type="protein sequence ID" value="MFB9136030.1"/>
    <property type="molecule type" value="Genomic_DNA"/>
</dbReference>
<proteinExistence type="predicted"/>
<dbReference type="InterPro" id="IPR011257">
    <property type="entry name" value="DNA_glycosylase"/>
</dbReference>
<reference evidence="1 2" key="1">
    <citation type="submission" date="2024-09" db="EMBL/GenBank/DDBJ databases">
        <authorList>
            <person name="Sun Q."/>
            <person name="Mori K."/>
        </authorList>
    </citation>
    <scope>NUCLEOTIDE SEQUENCE [LARGE SCALE GENOMIC DNA]</scope>
    <source>
        <strain evidence="1 2">CECT 8064</strain>
    </source>
</reference>
<dbReference type="RefSeq" id="WP_390193774.1">
    <property type="nucleotide sequence ID" value="NZ_JBHMEP010000003.1"/>
</dbReference>
<keyword evidence="2" id="KW-1185">Reference proteome</keyword>
<dbReference type="Proteomes" id="UP001589645">
    <property type="component" value="Unassembled WGS sequence"/>
</dbReference>
<evidence type="ECO:0008006" key="3">
    <source>
        <dbReference type="Google" id="ProtNLM"/>
    </source>
</evidence>
<evidence type="ECO:0000313" key="1">
    <source>
        <dbReference type="EMBL" id="MFB9136030.1"/>
    </source>
</evidence>
<organism evidence="1 2">
    <name type="scientific">Vibrio olivae</name>
    <dbReference type="NCBI Taxonomy" id="1243002"/>
    <lineage>
        <taxon>Bacteria</taxon>
        <taxon>Pseudomonadati</taxon>
        <taxon>Pseudomonadota</taxon>
        <taxon>Gammaproteobacteria</taxon>
        <taxon>Vibrionales</taxon>
        <taxon>Vibrionaceae</taxon>
        <taxon>Vibrio</taxon>
    </lineage>
</organism>
<comment type="caution">
    <text evidence="1">The sequence shown here is derived from an EMBL/GenBank/DDBJ whole genome shotgun (WGS) entry which is preliminary data.</text>
</comment>
<evidence type="ECO:0000313" key="2">
    <source>
        <dbReference type="Proteomes" id="UP001589645"/>
    </source>
</evidence>
<dbReference type="SUPFAM" id="SSF48150">
    <property type="entry name" value="DNA-glycosylase"/>
    <property type="match status" value="1"/>
</dbReference>